<keyword evidence="3" id="KW-1185">Reference proteome</keyword>
<dbReference type="RefSeq" id="WP_148697035.1">
    <property type="nucleotide sequence ID" value="NZ_CP017834.1"/>
</dbReference>
<dbReference type="Gene3D" id="2.40.160.60">
    <property type="entry name" value="Outer membrane protein transport protein (OMPP1/FadL/TodX)"/>
    <property type="match status" value="1"/>
</dbReference>
<keyword evidence="1" id="KW-0812">Transmembrane</keyword>
<dbReference type="STRING" id="1915309.AXG55_05055"/>
<dbReference type="Proteomes" id="UP000184731">
    <property type="component" value="Chromosome"/>
</dbReference>
<name>A0A1L4CZC2_9BACT</name>
<sequence>MLILYVNKNIHKSKIYIIKYILFTFIFLFHSLSYGDWWHQNSFLMGDRAAGLGGAFTGISSGPSGLYYNPGGLGFAPDLQLSLSTTNYYTSKITQSGYLGNSDSTFSLTDSDLLSGFFGGIIRFSTDTPMYFAFGIYNKDYVNLDNNIESVSSTNSSETNFNQKLSSTENEYAVAFALRAHDNFSIGLSLAFFDIKYSEIQTANIVAGPFPNPDSPGNNLYNYETWIYNSNFYISGIELGLGFLFKPNYYFSFGLSGKYKQILYQNGSTNFNDNTILTDESFNPLGPNSYAIPNGGSQGVNQITHTQYDKPFNSLPYMIRFGVGFYPAEFQTFSADVNYHSGADAQNIFYRLVPVYDFAVGSETVFFNTVALRLGVFTNNWCGDPNVTDQLVNVNFIGYTAGLVYINKANTYSLIYMLQQSQPGAYYALEPYYAQNNANPRVYWETQQFALSISDEL</sequence>
<dbReference type="EMBL" id="CP017834">
    <property type="protein sequence ID" value="APJ03304.1"/>
    <property type="molecule type" value="Genomic_DNA"/>
</dbReference>
<gene>
    <name evidence="2" type="ORF">AXG55_05055</name>
</gene>
<accession>A0A1L4CZC2</accession>
<proteinExistence type="predicted"/>
<organism evidence="2 3">
    <name type="scientific">Silvanigrella aquatica</name>
    <dbReference type="NCBI Taxonomy" id="1915309"/>
    <lineage>
        <taxon>Bacteria</taxon>
        <taxon>Pseudomonadati</taxon>
        <taxon>Bdellovibrionota</taxon>
        <taxon>Oligoflexia</taxon>
        <taxon>Silvanigrellales</taxon>
        <taxon>Silvanigrellaceae</taxon>
        <taxon>Silvanigrella</taxon>
    </lineage>
</organism>
<keyword evidence="1" id="KW-1133">Transmembrane helix</keyword>
<dbReference type="AlphaFoldDB" id="A0A1L4CZC2"/>
<protein>
    <submittedName>
        <fullName evidence="2">Uncharacterized protein</fullName>
    </submittedName>
</protein>
<evidence type="ECO:0000256" key="1">
    <source>
        <dbReference type="SAM" id="Phobius"/>
    </source>
</evidence>
<evidence type="ECO:0000313" key="2">
    <source>
        <dbReference type="EMBL" id="APJ03304.1"/>
    </source>
</evidence>
<evidence type="ECO:0000313" key="3">
    <source>
        <dbReference type="Proteomes" id="UP000184731"/>
    </source>
</evidence>
<keyword evidence="1" id="KW-0472">Membrane</keyword>
<reference evidence="2 3" key="1">
    <citation type="submission" date="2016-10" db="EMBL/GenBank/DDBJ databases">
        <title>Silvanigrella aquatica sp. nov., isolated from a freshwater lake located in the Black Forest, Germany, description of Silvanigrellaceae fam. nov., Silvanigrellales ord. nov., reclassification of the order Bdellovibrionales in the class Oligoflexia, reclassification of the families Bacteriovoracaceae and Halobacteriovoraceae in the new order Bacteriovoracales ord. nov., and reclassification of the family Pseudobacteriovoracaceae in the order Oligoflexiales.</title>
        <authorList>
            <person name="Hahn M.W."/>
            <person name="Schmidt J."/>
            <person name="Koll U."/>
            <person name="Rohde M."/>
            <person name="Verbag S."/>
            <person name="Pitt A."/>
            <person name="Nakai R."/>
            <person name="Naganuma T."/>
            <person name="Lang E."/>
        </authorList>
    </citation>
    <scope>NUCLEOTIDE SEQUENCE [LARGE SCALE GENOMIC DNA]</scope>
    <source>
        <strain evidence="2 3">MWH-Nonnen-W8red</strain>
    </source>
</reference>
<dbReference type="KEGG" id="saqi:AXG55_05055"/>
<dbReference type="OrthoDB" id="9772014at2"/>
<feature type="transmembrane region" description="Helical" evidence="1">
    <location>
        <begin position="20"/>
        <end position="38"/>
    </location>
</feature>